<comment type="subcellular location">
    <subcellularLocation>
        <location evidence="5">Cytoplasm</location>
    </subcellularLocation>
</comment>
<dbReference type="PANTHER" id="PTHR40703">
    <property type="entry name" value="TRNA (PSEUDOURIDINE(54)-N(1))-METHYLTRANSFERASE"/>
    <property type="match status" value="1"/>
</dbReference>
<comment type="function">
    <text evidence="5">Specifically catalyzes the N1-methylation of pseudouridine at position 54 (Psi54) in tRNAs.</text>
</comment>
<dbReference type="GO" id="GO:0008757">
    <property type="term" value="F:S-adenosylmethionine-dependent methyltransferase activity"/>
    <property type="evidence" value="ECO:0007669"/>
    <property type="project" value="UniProtKB-UniRule"/>
</dbReference>
<protein>
    <recommendedName>
        <fullName evidence="5">tRNA (pseudouridine(54)-N(1))-methyltransferase</fullName>
        <ecNumber evidence="5">2.1.1.257</ecNumber>
    </recommendedName>
</protein>
<accession>A0A497EN86</accession>
<feature type="binding site" evidence="5">
    <location>
        <position position="192"/>
    </location>
    <ligand>
        <name>S-adenosyl-L-methionine</name>
        <dbReference type="ChEBI" id="CHEBI:59789"/>
    </ligand>
</feature>
<dbReference type="InterPro" id="IPR007158">
    <property type="entry name" value="TrmY"/>
</dbReference>
<evidence type="ECO:0000256" key="2">
    <source>
        <dbReference type="ARBA" id="ARBA00022603"/>
    </source>
</evidence>
<organism evidence="6 7">
    <name type="scientific">Thermoproteota archaeon</name>
    <dbReference type="NCBI Taxonomy" id="2056631"/>
    <lineage>
        <taxon>Archaea</taxon>
        <taxon>Thermoproteota</taxon>
    </lineage>
</organism>
<dbReference type="SUPFAM" id="SSF75217">
    <property type="entry name" value="alpha/beta knot"/>
    <property type="match status" value="1"/>
</dbReference>
<dbReference type="GO" id="GO:0005737">
    <property type="term" value="C:cytoplasm"/>
    <property type="evidence" value="ECO:0007669"/>
    <property type="project" value="UniProtKB-SubCell"/>
</dbReference>
<dbReference type="EC" id="2.1.1.257" evidence="5"/>
<evidence type="ECO:0000313" key="6">
    <source>
        <dbReference type="EMBL" id="RLE47614.1"/>
    </source>
</evidence>
<dbReference type="GO" id="GO:0030488">
    <property type="term" value="P:tRNA methylation"/>
    <property type="evidence" value="ECO:0007669"/>
    <property type="project" value="UniProtKB-UniRule"/>
</dbReference>
<dbReference type="Gene3D" id="3.40.1280.10">
    <property type="match status" value="1"/>
</dbReference>
<evidence type="ECO:0000256" key="3">
    <source>
        <dbReference type="ARBA" id="ARBA00022679"/>
    </source>
</evidence>
<proteinExistence type="inferred from homology"/>
<name>A0A497EN86_9CREN</name>
<dbReference type="HAMAP" id="MF_00587">
    <property type="entry name" value="tRNA_methyltr_TrmY"/>
    <property type="match status" value="1"/>
</dbReference>
<keyword evidence="1 5" id="KW-0963">Cytoplasm</keyword>
<comment type="similarity">
    <text evidence="5">Belongs to the methyltransferase superfamily. TrmY family.</text>
</comment>
<comment type="caution">
    <text evidence="5">Lacks conserved residue(s) required for the propagation of feature annotation.</text>
</comment>
<keyword evidence="4 5" id="KW-0949">S-adenosyl-L-methionine</keyword>
<dbReference type="Pfam" id="PF04013">
    <property type="entry name" value="Methyltrn_RNA_2"/>
    <property type="match status" value="1"/>
</dbReference>
<sequence length="206" mass="23260">MKIQRKSMRAFVLFASKAVTTHEFHLNDLPGSGGRMDLVARCVTQAIWLSNEIRKDVAVYCTLNGPPSPPKTVGFFSDKLKRVSPDERSIASWIKKALENRAEKEWKKVQEGIFVSGTDLISLVRELKNSCNFELYLLHPRGEDIRKVTISSNPCFILGDHIGLPQEIEEEIERMGARKISIGPKEYLASTCIAVVNNELDRRGME</sequence>
<dbReference type="GO" id="GO:0008175">
    <property type="term" value="F:tRNA methyltransferase activity"/>
    <property type="evidence" value="ECO:0007669"/>
    <property type="project" value="UniProtKB-UniRule"/>
</dbReference>
<dbReference type="CDD" id="cd18087">
    <property type="entry name" value="TrmY-like"/>
    <property type="match status" value="1"/>
</dbReference>
<keyword evidence="3 5" id="KW-0808">Transferase</keyword>
<keyword evidence="2 5" id="KW-0489">Methyltransferase</keyword>
<dbReference type="AlphaFoldDB" id="A0A497EN86"/>
<evidence type="ECO:0000256" key="5">
    <source>
        <dbReference type="HAMAP-Rule" id="MF_00587"/>
    </source>
</evidence>
<comment type="subunit">
    <text evidence="5">Homodimer.</text>
</comment>
<dbReference type="Proteomes" id="UP000278475">
    <property type="component" value="Unassembled WGS sequence"/>
</dbReference>
<dbReference type="PANTHER" id="PTHR40703:SF1">
    <property type="entry name" value="TRNA (PSEUDOURIDINE(54)-N(1))-METHYLTRANSFERASE"/>
    <property type="match status" value="1"/>
</dbReference>
<reference evidence="6 7" key="1">
    <citation type="submission" date="2018-06" db="EMBL/GenBank/DDBJ databases">
        <title>Extensive metabolic versatility and redundancy in microbially diverse, dynamic hydrothermal sediments.</title>
        <authorList>
            <person name="Dombrowski N."/>
            <person name="Teske A."/>
            <person name="Baker B.J."/>
        </authorList>
    </citation>
    <scope>NUCLEOTIDE SEQUENCE [LARGE SCALE GENOMIC DNA]</scope>
    <source>
        <strain evidence="6">B66_G16</strain>
    </source>
</reference>
<comment type="catalytic activity">
    <reaction evidence="5">
        <text>pseudouridine(54) in tRNA + S-adenosyl-L-methionine = N(1)-methylpseudouridine(54) in tRNA + S-adenosyl-L-homocysteine + H(+)</text>
        <dbReference type="Rhea" id="RHEA:55292"/>
        <dbReference type="Rhea" id="RHEA-COMP:14140"/>
        <dbReference type="Rhea" id="RHEA-COMP:14141"/>
        <dbReference type="ChEBI" id="CHEBI:15378"/>
        <dbReference type="ChEBI" id="CHEBI:57856"/>
        <dbReference type="ChEBI" id="CHEBI:59789"/>
        <dbReference type="ChEBI" id="CHEBI:65314"/>
        <dbReference type="ChEBI" id="CHEBI:74890"/>
        <dbReference type="EC" id="2.1.1.257"/>
    </reaction>
</comment>
<dbReference type="NCBIfam" id="NF002560">
    <property type="entry name" value="PRK02135.1"/>
    <property type="match status" value="1"/>
</dbReference>
<feature type="binding site" evidence="5">
    <location>
        <position position="159"/>
    </location>
    <ligand>
        <name>S-adenosyl-L-methionine</name>
        <dbReference type="ChEBI" id="CHEBI:59789"/>
    </ligand>
</feature>
<comment type="caution">
    <text evidence="6">The sequence shown here is derived from an EMBL/GenBank/DDBJ whole genome shotgun (WGS) entry which is preliminary data.</text>
</comment>
<dbReference type="InterPro" id="IPR029026">
    <property type="entry name" value="tRNA_m1G_MTases_N"/>
</dbReference>
<gene>
    <name evidence="5" type="primary">trmY</name>
    <name evidence="6" type="ORF">DRJ31_08585</name>
</gene>
<evidence type="ECO:0000256" key="4">
    <source>
        <dbReference type="ARBA" id="ARBA00022691"/>
    </source>
</evidence>
<dbReference type="InterPro" id="IPR029028">
    <property type="entry name" value="Alpha/beta_knot_MTases"/>
</dbReference>
<keyword evidence="5" id="KW-0819">tRNA processing</keyword>
<dbReference type="EMBL" id="QMQV01000116">
    <property type="protein sequence ID" value="RLE47614.1"/>
    <property type="molecule type" value="Genomic_DNA"/>
</dbReference>
<evidence type="ECO:0000313" key="7">
    <source>
        <dbReference type="Proteomes" id="UP000278475"/>
    </source>
</evidence>
<feature type="binding site" evidence="5">
    <location>
        <position position="138"/>
    </location>
    <ligand>
        <name>S-adenosyl-L-methionine</name>
        <dbReference type="ChEBI" id="CHEBI:59789"/>
    </ligand>
</feature>
<evidence type="ECO:0000256" key="1">
    <source>
        <dbReference type="ARBA" id="ARBA00022490"/>
    </source>
</evidence>